<dbReference type="InterPro" id="IPR032808">
    <property type="entry name" value="DoxX"/>
</dbReference>
<dbReference type="Pfam" id="PF13564">
    <property type="entry name" value="DoxX_2"/>
    <property type="match status" value="1"/>
</dbReference>
<evidence type="ECO:0000313" key="6">
    <source>
        <dbReference type="EMBL" id="TGK10164.1"/>
    </source>
</evidence>
<proteinExistence type="predicted"/>
<evidence type="ECO:0000256" key="5">
    <source>
        <dbReference type="SAM" id="Phobius"/>
    </source>
</evidence>
<dbReference type="OrthoDB" id="7960583at2"/>
<dbReference type="EMBL" id="RQET01000007">
    <property type="protein sequence ID" value="TGK10164.1"/>
    <property type="molecule type" value="Genomic_DNA"/>
</dbReference>
<dbReference type="Proteomes" id="UP000298458">
    <property type="component" value="Unassembled WGS sequence"/>
</dbReference>
<keyword evidence="7" id="KW-1185">Reference proteome</keyword>
<feature type="transmembrane region" description="Helical" evidence="5">
    <location>
        <begin position="98"/>
        <end position="114"/>
    </location>
</feature>
<evidence type="ECO:0000256" key="2">
    <source>
        <dbReference type="ARBA" id="ARBA00022692"/>
    </source>
</evidence>
<name>A0A4R9GE45_9LEPT</name>
<feature type="transmembrane region" description="Helical" evidence="5">
    <location>
        <begin position="44"/>
        <end position="62"/>
    </location>
</feature>
<comment type="subcellular location">
    <subcellularLocation>
        <location evidence="1">Membrane</location>
        <topology evidence="1">Multi-pass membrane protein</topology>
    </subcellularLocation>
</comment>
<accession>A0A4R9GE45</accession>
<dbReference type="PIRSF" id="PIRSF030066">
    <property type="entry name" value="UCP030066"/>
    <property type="match status" value="1"/>
</dbReference>
<feature type="transmembrane region" description="Helical" evidence="5">
    <location>
        <begin position="74"/>
        <end position="92"/>
    </location>
</feature>
<organism evidence="6 7">
    <name type="scientific">Leptospira fletcheri</name>
    <dbReference type="NCBI Taxonomy" id="2484981"/>
    <lineage>
        <taxon>Bacteria</taxon>
        <taxon>Pseudomonadati</taxon>
        <taxon>Spirochaetota</taxon>
        <taxon>Spirochaetia</taxon>
        <taxon>Leptospirales</taxon>
        <taxon>Leptospiraceae</taxon>
        <taxon>Leptospira</taxon>
    </lineage>
</organism>
<dbReference type="GO" id="GO:0016020">
    <property type="term" value="C:membrane"/>
    <property type="evidence" value="ECO:0007669"/>
    <property type="project" value="UniProtKB-SubCell"/>
</dbReference>
<keyword evidence="4 5" id="KW-0472">Membrane</keyword>
<feature type="transmembrane region" description="Helical" evidence="5">
    <location>
        <begin position="7"/>
        <end position="24"/>
    </location>
</feature>
<keyword evidence="3 5" id="KW-1133">Transmembrane helix</keyword>
<keyword evidence="2 5" id="KW-0812">Transmembrane</keyword>
<dbReference type="InterPro" id="IPR016944">
    <property type="entry name" value="UCP030066"/>
</dbReference>
<dbReference type="AlphaFoldDB" id="A0A4R9GE45"/>
<comment type="caution">
    <text evidence="6">The sequence shown here is derived from an EMBL/GenBank/DDBJ whole genome shotgun (WGS) entry which is preliminary data.</text>
</comment>
<dbReference type="RefSeq" id="WP_135768050.1">
    <property type="nucleotide sequence ID" value="NZ_RQET01000007.1"/>
</dbReference>
<protein>
    <submittedName>
        <fullName evidence="6">DoxX family protein</fullName>
    </submittedName>
</protein>
<evidence type="ECO:0000256" key="1">
    <source>
        <dbReference type="ARBA" id="ARBA00004141"/>
    </source>
</evidence>
<evidence type="ECO:0000256" key="3">
    <source>
        <dbReference type="ARBA" id="ARBA00022989"/>
    </source>
</evidence>
<sequence length="123" mass="13613">MKKNKIIFWTSTIIVSLMMAFSAFQGLTNPLAFEGFQHLGFPGYFRVELSIAKILGVAAILIPQVPERVKEWAYAGFGITFISAGISHYFSGDEIGKVIMPYVMLGILATSYVFRIKIAAEKA</sequence>
<gene>
    <name evidence="6" type="ORF">EHO60_09930</name>
</gene>
<evidence type="ECO:0000256" key="4">
    <source>
        <dbReference type="ARBA" id="ARBA00023136"/>
    </source>
</evidence>
<evidence type="ECO:0000313" key="7">
    <source>
        <dbReference type="Proteomes" id="UP000298458"/>
    </source>
</evidence>
<reference evidence="6" key="1">
    <citation type="journal article" date="2019" name="PLoS Negl. Trop. Dis.">
        <title>Revisiting the worldwide diversity of Leptospira species in the environment.</title>
        <authorList>
            <person name="Vincent A.T."/>
            <person name="Schiettekatte O."/>
            <person name="Bourhy P."/>
            <person name="Veyrier F.J."/>
            <person name="Picardeau M."/>
        </authorList>
    </citation>
    <scope>NUCLEOTIDE SEQUENCE [LARGE SCALE GENOMIC DNA]</scope>
    <source>
        <strain evidence="6">SSW15</strain>
    </source>
</reference>